<dbReference type="SUPFAM" id="SSF53474">
    <property type="entry name" value="alpha/beta-Hydrolases"/>
    <property type="match status" value="1"/>
</dbReference>
<dbReference type="GO" id="GO:0016787">
    <property type="term" value="F:hydrolase activity"/>
    <property type="evidence" value="ECO:0007669"/>
    <property type="project" value="UniProtKB-KW"/>
</dbReference>
<organism evidence="2 3">
    <name type="scientific">Pseudomonas aestuarii</name>
    <dbReference type="NCBI Taxonomy" id="3018340"/>
    <lineage>
        <taxon>Bacteria</taxon>
        <taxon>Pseudomonadati</taxon>
        <taxon>Pseudomonadota</taxon>
        <taxon>Gammaproteobacteria</taxon>
        <taxon>Pseudomonadales</taxon>
        <taxon>Pseudomonadaceae</taxon>
        <taxon>Pseudomonas</taxon>
    </lineage>
</organism>
<keyword evidence="2" id="KW-0378">Hydrolase</keyword>
<dbReference type="InterPro" id="IPR029058">
    <property type="entry name" value="AB_hydrolase_fold"/>
</dbReference>
<evidence type="ECO:0000313" key="3">
    <source>
        <dbReference type="Proteomes" id="UP001212042"/>
    </source>
</evidence>
<sequence>MQTIASRTLTLTVSDAELAADLLLPDDAIGLVVFAHGSGSSRFSPRNRQVADYFNELGLATLLFDLLTEQEERVDRLSAEYRFDIPRLSQRLAGVLDWLAGNTELGALPIGLFGASTGAAAALIAAAQRPQAVHAVVCRGGRSDLAGAALPKVAAPTLQIVGGQDPQVLRLNREVSQQLQCEQQLAVVPGATHLFEEPDALEQVALLAGDWFCRHLRANHGRHAG</sequence>
<dbReference type="Proteomes" id="UP001212042">
    <property type="component" value="Unassembled WGS sequence"/>
</dbReference>
<dbReference type="RefSeq" id="WP_271347273.1">
    <property type="nucleotide sequence ID" value="NZ_JAQJZJ010000003.1"/>
</dbReference>
<feature type="domain" description="KANL3/Tex30 alpha/beta hydrolase-like" evidence="1">
    <location>
        <begin position="31"/>
        <end position="197"/>
    </location>
</feature>
<dbReference type="Gene3D" id="3.40.50.1820">
    <property type="entry name" value="alpha/beta hydrolase"/>
    <property type="match status" value="1"/>
</dbReference>
<dbReference type="InterPro" id="IPR050261">
    <property type="entry name" value="FrsA_esterase"/>
</dbReference>
<dbReference type="InterPro" id="IPR046879">
    <property type="entry name" value="KANL3/Tex30_Abhydrolase"/>
</dbReference>
<gene>
    <name evidence="2" type="ORF">PH586_08215</name>
</gene>
<evidence type="ECO:0000313" key="2">
    <source>
        <dbReference type="EMBL" id="MDA7086362.1"/>
    </source>
</evidence>
<evidence type="ECO:0000259" key="1">
    <source>
        <dbReference type="Pfam" id="PF20408"/>
    </source>
</evidence>
<protein>
    <submittedName>
        <fullName evidence="2">Dienelactone hydrolase family protein</fullName>
    </submittedName>
</protein>
<accession>A0ABT4XDV3</accession>
<dbReference type="PANTHER" id="PTHR22946">
    <property type="entry name" value="DIENELACTONE HYDROLASE DOMAIN-CONTAINING PROTEIN-RELATED"/>
    <property type="match status" value="1"/>
</dbReference>
<proteinExistence type="predicted"/>
<dbReference type="Pfam" id="PF20408">
    <property type="entry name" value="Abhydrolase_11"/>
    <property type="match status" value="1"/>
</dbReference>
<comment type="caution">
    <text evidence="2">The sequence shown here is derived from an EMBL/GenBank/DDBJ whole genome shotgun (WGS) entry which is preliminary data.</text>
</comment>
<dbReference type="EMBL" id="JAQJZJ010000003">
    <property type="protein sequence ID" value="MDA7086362.1"/>
    <property type="molecule type" value="Genomic_DNA"/>
</dbReference>
<name>A0ABT4XDV3_9PSED</name>
<reference evidence="2 3" key="1">
    <citation type="submission" date="2023-01" db="EMBL/GenBank/DDBJ databases">
        <title>Pseudomonas SA3-5T sp. nov., isolated from tidal flat sediment.</title>
        <authorList>
            <person name="Kim H.S."/>
            <person name="Kim J.-S."/>
            <person name="Suh M.K."/>
            <person name="Eom M.K."/>
            <person name="Lee J.-S."/>
        </authorList>
    </citation>
    <scope>NUCLEOTIDE SEQUENCE [LARGE SCALE GENOMIC DNA]</scope>
    <source>
        <strain evidence="2 3">SA3-5</strain>
    </source>
</reference>
<keyword evidence="3" id="KW-1185">Reference proteome</keyword>